<organism evidence="2">
    <name type="scientific">marine metagenome</name>
    <dbReference type="NCBI Taxonomy" id="408172"/>
    <lineage>
        <taxon>unclassified sequences</taxon>
        <taxon>metagenomes</taxon>
        <taxon>ecological metagenomes</taxon>
    </lineage>
</organism>
<dbReference type="Pfam" id="PF00499">
    <property type="entry name" value="Oxidored_q3"/>
    <property type="match status" value="1"/>
</dbReference>
<protein>
    <submittedName>
        <fullName evidence="2">Uncharacterized protein</fullName>
    </submittedName>
</protein>
<sequence length="46" mass="5006">MVTRKNPVTAVIFLVAVFFSVSGMFLMLDAHYIAAINVILYGGAIM</sequence>
<evidence type="ECO:0000313" key="2">
    <source>
        <dbReference type="EMBL" id="SVE49585.1"/>
    </source>
</evidence>
<dbReference type="GO" id="GO:0008137">
    <property type="term" value="F:NADH dehydrogenase (ubiquinone) activity"/>
    <property type="evidence" value="ECO:0007669"/>
    <property type="project" value="InterPro"/>
</dbReference>
<accession>A0A383DZJ9</accession>
<keyword evidence="1" id="KW-0812">Transmembrane</keyword>
<proteinExistence type="predicted"/>
<keyword evidence="1" id="KW-1133">Transmembrane helix</keyword>
<dbReference type="InterPro" id="IPR001457">
    <property type="entry name" value="NADH_UbQ/plastoQ_OxRdtase_su6"/>
</dbReference>
<name>A0A383DZJ9_9ZZZZ</name>
<evidence type="ECO:0000256" key="1">
    <source>
        <dbReference type="SAM" id="Phobius"/>
    </source>
</evidence>
<keyword evidence="1" id="KW-0472">Membrane</keyword>
<feature type="non-terminal residue" evidence="2">
    <location>
        <position position="46"/>
    </location>
</feature>
<dbReference type="AlphaFoldDB" id="A0A383DZJ9"/>
<dbReference type="EMBL" id="UINC01221303">
    <property type="protein sequence ID" value="SVE49585.1"/>
    <property type="molecule type" value="Genomic_DNA"/>
</dbReference>
<dbReference type="InterPro" id="IPR042106">
    <property type="entry name" value="Nuo/plastoQ_OxRdtase_6_NuoJ"/>
</dbReference>
<dbReference type="Gene3D" id="1.20.120.1200">
    <property type="entry name" value="NADH-ubiquinone/plastoquinone oxidoreductase chain 6, subunit NuoJ"/>
    <property type="match status" value="1"/>
</dbReference>
<reference evidence="2" key="1">
    <citation type="submission" date="2018-05" db="EMBL/GenBank/DDBJ databases">
        <authorList>
            <person name="Lanie J.A."/>
            <person name="Ng W.-L."/>
            <person name="Kazmierczak K.M."/>
            <person name="Andrzejewski T.M."/>
            <person name="Davidsen T.M."/>
            <person name="Wayne K.J."/>
            <person name="Tettelin H."/>
            <person name="Glass J.I."/>
            <person name="Rusch D."/>
            <person name="Podicherti R."/>
            <person name="Tsui H.-C.T."/>
            <person name="Winkler M.E."/>
        </authorList>
    </citation>
    <scope>NUCLEOTIDE SEQUENCE</scope>
</reference>
<feature type="transmembrane region" description="Helical" evidence="1">
    <location>
        <begin position="12"/>
        <end position="40"/>
    </location>
</feature>
<gene>
    <name evidence="2" type="ORF">METZ01_LOCUS502439</name>
</gene>
<dbReference type="PANTHER" id="PTHR33269">
    <property type="entry name" value="NADH-UBIQUINONE OXIDOREDUCTASE CHAIN 6"/>
    <property type="match status" value="1"/>
</dbReference>
<dbReference type="PANTHER" id="PTHR33269:SF17">
    <property type="entry name" value="NADH-UBIQUINONE OXIDOREDUCTASE CHAIN 6"/>
    <property type="match status" value="1"/>
</dbReference>